<dbReference type="EMBL" id="BAABWN010000001">
    <property type="protein sequence ID" value="GAA6166636.1"/>
    <property type="molecule type" value="Genomic_DNA"/>
</dbReference>
<feature type="domain" description="Crocagin biosynthetic protein CgnE/B" evidence="1">
    <location>
        <begin position="65"/>
        <end position="333"/>
    </location>
</feature>
<organism evidence="2 3">
    <name type="scientific">Sessilibacter corallicola</name>
    <dbReference type="NCBI Taxonomy" id="2904075"/>
    <lineage>
        <taxon>Bacteria</taxon>
        <taxon>Pseudomonadati</taxon>
        <taxon>Pseudomonadota</taxon>
        <taxon>Gammaproteobacteria</taxon>
        <taxon>Cellvibrionales</taxon>
        <taxon>Cellvibrionaceae</taxon>
        <taxon>Sessilibacter</taxon>
    </lineage>
</organism>
<dbReference type="RefSeq" id="WP_353301519.1">
    <property type="nucleotide sequence ID" value="NZ_BAABWN010000001.1"/>
</dbReference>
<dbReference type="Pfam" id="PF26231">
    <property type="entry name" value="CgnE_B"/>
    <property type="match status" value="1"/>
</dbReference>
<accession>A0ABQ0A4Q5</accession>
<sequence>MKTVTIYPEKISPYGKADAADNFCLLTNSEYVESFIISENNSYKNRLIIAFDGDTPFEELLKDNVVPDSCHILTILPNCLLHSVDKRLLNKRKLLIMACKSGKTSLEGIEHFLRIGERTDPNQQLEFSDAFFQKGESSSEFKLINPQMGLECTFDHLDDQLEWHEQLGELSWGDQQVFPSGEIACFLVPLKIEQLDSAIKFKLNGKIALKGNVIVQSGPPSFLESDQQRIFEEISTIEHSEVVLDIKDGQITHIQAMSEESLPAAKMLSALFTVDSRFRNIYEVGFSINTEATSWPGNSAMNEICGGDSGRIHLGLGMLPHTQYHLDIFCDGTIVKNENDELLFGKIETSESNESKKMVRHRSVSCPCIEI</sequence>
<evidence type="ECO:0000259" key="1">
    <source>
        <dbReference type="Pfam" id="PF26231"/>
    </source>
</evidence>
<reference evidence="2 3" key="1">
    <citation type="submission" date="2024-04" db="EMBL/GenBank/DDBJ databases">
        <title>Draft genome sequence of Sessilibacter corallicola NBRC 116591.</title>
        <authorList>
            <person name="Miyakawa T."/>
            <person name="Kusuya Y."/>
            <person name="Miura T."/>
        </authorList>
    </citation>
    <scope>NUCLEOTIDE SEQUENCE [LARGE SCALE GENOMIC DNA]</scope>
    <source>
        <strain evidence="2 3">KU-00831-HH</strain>
    </source>
</reference>
<evidence type="ECO:0000313" key="3">
    <source>
        <dbReference type="Proteomes" id="UP001465153"/>
    </source>
</evidence>
<dbReference type="InterPro" id="IPR058799">
    <property type="entry name" value="CgnE_B"/>
</dbReference>
<keyword evidence="3" id="KW-1185">Reference proteome</keyword>
<gene>
    <name evidence="2" type="ORF">NBRC116591_04460</name>
</gene>
<proteinExistence type="predicted"/>
<protein>
    <recommendedName>
        <fullName evidence="1">Crocagin biosynthetic protein CgnE/B domain-containing protein</fullName>
    </recommendedName>
</protein>
<dbReference type="Proteomes" id="UP001465153">
    <property type="component" value="Unassembled WGS sequence"/>
</dbReference>
<name>A0ABQ0A4Q5_9GAMM</name>
<evidence type="ECO:0000313" key="2">
    <source>
        <dbReference type="EMBL" id="GAA6166636.1"/>
    </source>
</evidence>
<comment type="caution">
    <text evidence="2">The sequence shown here is derived from an EMBL/GenBank/DDBJ whole genome shotgun (WGS) entry which is preliminary data.</text>
</comment>